<evidence type="ECO:0000313" key="2">
    <source>
        <dbReference type="Proteomes" id="UP000008177"/>
    </source>
</evidence>
<dbReference type="HOGENOM" id="CLU_2996259_0_0_1"/>
<accession>G2XTH8</accession>
<proteinExistence type="predicted"/>
<dbReference type="Proteomes" id="UP000008177">
    <property type="component" value="Unplaced contigs"/>
</dbReference>
<dbReference type="EMBL" id="FQ790266">
    <property type="protein sequence ID" value="CCD33846.1"/>
    <property type="molecule type" value="Genomic_DNA"/>
</dbReference>
<protein>
    <submittedName>
        <fullName evidence="1">Uncharacterized protein</fullName>
    </submittedName>
</protein>
<name>G2XTH8_BOTF4</name>
<evidence type="ECO:0000313" key="1">
    <source>
        <dbReference type="EMBL" id="CCD33846.1"/>
    </source>
</evidence>
<sequence length="57" mass="6434">MACSSSIILLRLDRREQAPHQITMPITIKTTMYTTMEIHSVSSLEKDLEIMVEILGG</sequence>
<reference evidence="2" key="1">
    <citation type="journal article" date="2011" name="PLoS Genet.">
        <title>Genomic analysis of the necrotrophic fungal pathogens Sclerotinia sclerotiorum and Botrytis cinerea.</title>
        <authorList>
            <person name="Amselem J."/>
            <person name="Cuomo C.A."/>
            <person name="van Kan J.A."/>
            <person name="Viaud M."/>
            <person name="Benito E.P."/>
            <person name="Couloux A."/>
            <person name="Coutinho P.M."/>
            <person name="de Vries R.P."/>
            <person name="Dyer P.S."/>
            <person name="Fillinger S."/>
            <person name="Fournier E."/>
            <person name="Gout L."/>
            <person name="Hahn M."/>
            <person name="Kohn L."/>
            <person name="Lapalu N."/>
            <person name="Plummer K.M."/>
            <person name="Pradier J.M."/>
            <person name="Quevillon E."/>
            <person name="Sharon A."/>
            <person name="Simon A."/>
            <person name="ten Have A."/>
            <person name="Tudzynski B."/>
            <person name="Tudzynski P."/>
            <person name="Wincker P."/>
            <person name="Andrew M."/>
            <person name="Anthouard V."/>
            <person name="Beever R.E."/>
            <person name="Beffa R."/>
            <person name="Benoit I."/>
            <person name="Bouzid O."/>
            <person name="Brault B."/>
            <person name="Chen Z."/>
            <person name="Choquer M."/>
            <person name="Collemare J."/>
            <person name="Cotton P."/>
            <person name="Danchin E.G."/>
            <person name="Da Silva C."/>
            <person name="Gautier A."/>
            <person name="Giraud C."/>
            <person name="Giraud T."/>
            <person name="Gonzalez C."/>
            <person name="Grossetete S."/>
            <person name="Guldener U."/>
            <person name="Henrissat B."/>
            <person name="Howlett B.J."/>
            <person name="Kodira C."/>
            <person name="Kretschmer M."/>
            <person name="Lappartient A."/>
            <person name="Leroch M."/>
            <person name="Levis C."/>
            <person name="Mauceli E."/>
            <person name="Neuveglise C."/>
            <person name="Oeser B."/>
            <person name="Pearson M."/>
            <person name="Poulain J."/>
            <person name="Poussereau N."/>
            <person name="Quesneville H."/>
            <person name="Rascle C."/>
            <person name="Schumacher J."/>
            <person name="Segurens B."/>
            <person name="Sexton A."/>
            <person name="Silva E."/>
            <person name="Sirven C."/>
            <person name="Soanes D.M."/>
            <person name="Talbot N.J."/>
            <person name="Templeton M."/>
            <person name="Yandava C."/>
            <person name="Yarden O."/>
            <person name="Zeng Q."/>
            <person name="Rollins J.A."/>
            <person name="Lebrun M.H."/>
            <person name="Dickman M."/>
        </authorList>
    </citation>
    <scope>NUCLEOTIDE SEQUENCE [LARGE SCALE GENOMIC DNA]</scope>
    <source>
        <strain evidence="2">T4</strain>
    </source>
</reference>
<dbReference type="AlphaFoldDB" id="G2XTH8"/>
<dbReference type="InParanoid" id="G2XTH8"/>
<gene>
    <name evidence="1" type="ORF">BofuT4_uP062440.1</name>
</gene>
<organism evidence="1 2">
    <name type="scientific">Botryotinia fuckeliana (strain T4)</name>
    <name type="common">Noble rot fungus</name>
    <name type="synonym">Botrytis cinerea</name>
    <dbReference type="NCBI Taxonomy" id="999810"/>
    <lineage>
        <taxon>Eukaryota</taxon>
        <taxon>Fungi</taxon>
        <taxon>Dikarya</taxon>
        <taxon>Ascomycota</taxon>
        <taxon>Pezizomycotina</taxon>
        <taxon>Leotiomycetes</taxon>
        <taxon>Helotiales</taxon>
        <taxon>Sclerotiniaceae</taxon>
        <taxon>Botrytis</taxon>
    </lineage>
</organism>